<reference evidence="3" key="1">
    <citation type="journal article" date="2019" name="Int. J. Syst. Evol. Microbiol.">
        <title>The Global Catalogue of Microorganisms (GCM) 10K type strain sequencing project: providing services to taxonomists for standard genome sequencing and annotation.</title>
        <authorList>
            <consortium name="The Broad Institute Genomics Platform"/>
            <consortium name="The Broad Institute Genome Sequencing Center for Infectious Disease"/>
            <person name="Wu L."/>
            <person name="Ma J."/>
        </authorList>
    </citation>
    <scope>NUCLEOTIDE SEQUENCE [LARGE SCALE GENOMIC DNA]</scope>
    <source>
        <strain evidence="3">KCTC 42248</strain>
    </source>
</reference>
<organism evidence="2 3">
    <name type="scientific">Sphingobacterium corticis</name>
    <dbReference type="NCBI Taxonomy" id="1812823"/>
    <lineage>
        <taxon>Bacteria</taxon>
        <taxon>Pseudomonadati</taxon>
        <taxon>Bacteroidota</taxon>
        <taxon>Sphingobacteriia</taxon>
        <taxon>Sphingobacteriales</taxon>
        <taxon>Sphingobacteriaceae</taxon>
        <taxon>Sphingobacterium</taxon>
    </lineage>
</organism>
<evidence type="ECO:0000259" key="1">
    <source>
        <dbReference type="Pfam" id="PF14344"/>
    </source>
</evidence>
<sequence length="223" mass="24490">MKISVTIIWGCLAMLLVGGCIKDDAVQQPFSRLTVINGYGAEPRLTYALDGNTFHSGDYTTARSFEIHIGNRRFRVQDPNQTTLVDTTVRIDPWNYYTTFSYGTEQSPKLLLTKDSLLPDIERQVAVRFINLANNVAAIDIYEGETLVELLTNRTQESASTVANSQVFLPIGAAGNRVFSAKDSAGNVIATSREIPFTPGRHVTLILWGTGGSQADPVKLVSY</sequence>
<proteinExistence type="predicted"/>
<evidence type="ECO:0000313" key="2">
    <source>
        <dbReference type="EMBL" id="MFD2599117.1"/>
    </source>
</evidence>
<protein>
    <submittedName>
        <fullName evidence="2">DUF4397 domain-containing protein</fullName>
    </submittedName>
</protein>
<dbReference type="EMBL" id="JBHUMA010000006">
    <property type="protein sequence ID" value="MFD2599117.1"/>
    <property type="molecule type" value="Genomic_DNA"/>
</dbReference>
<dbReference type="PROSITE" id="PS51257">
    <property type="entry name" value="PROKAR_LIPOPROTEIN"/>
    <property type="match status" value="1"/>
</dbReference>
<keyword evidence="3" id="KW-1185">Reference proteome</keyword>
<dbReference type="RefSeq" id="WP_380869243.1">
    <property type="nucleotide sequence ID" value="NZ_JBHUMA010000006.1"/>
</dbReference>
<gene>
    <name evidence="2" type="ORF">ACFSQ3_09140</name>
</gene>
<dbReference type="InterPro" id="IPR025510">
    <property type="entry name" value="DUF4397"/>
</dbReference>
<dbReference type="Pfam" id="PF14344">
    <property type="entry name" value="DUF4397"/>
    <property type="match status" value="1"/>
</dbReference>
<name>A0ABW5NLJ2_9SPHI</name>
<comment type="caution">
    <text evidence="2">The sequence shown here is derived from an EMBL/GenBank/DDBJ whole genome shotgun (WGS) entry which is preliminary data.</text>
</comment>
<feature type="domain" description="DUF4397" evidence="1">
    <location>
        <begin position="34"/>
        <end position="142"/>
    </location>
</feature>
<dbReference type="Proteomes" id="UP001597393">
    <property type="component" value="Unassembled WGS sequence"/>
</dbReference>
<accession>A0ABW5NLJ2</accession>
<evidence type="ECO:0000313" key="3">
    <source>
        <dbReference type="Proteomes" id="UP001597393"/>
    </source>
</evidence>